<evidence type="ECO:0000256" key="4">
    <source>
        <dbReference type="ARBA" id="ARBA00022755"/>
    </source>
</evidence>
<dbReference type="GO" id="GO:0006189">
    <property type="term" value="P:'de novo' IMP biosynthetic process"/>
    <property type="evidence" value="ECO:0007669"/>
    <property type="project" value="UniProtKB-UniRule"/>
</dbReference>
<keyword evidence="2" id="KW-0554">One-carbon metabolism</keyword>
<feature type="binding site" evidence="6">
    <location>
        <position position="109"/>
    </location>
    <ligand>
        <name>(6R)-10-formyltetrahydrofolate</name>
        <dbReference type="ChEBI" id="CHEBI:195366"/>
    </ligand>
</feature>
<comment type="catalytic activity">
    <reaction evidence="6">
        <text>N(1)-(5-phospho-beta-D-ribosyl)glycinamide + (6R)-10-formyltetrahydrofolate = N(2)-formyl-N(1)-(5-phospho-beta-D-ribosyl)glycinamide + (6S)-5,6,7,8-tetrahydrofolate + H(+)</text>
        <dbReference type="Rhea" id="RHEA:15053"/>
        <dbReference type="ChEBI" id="CHEBI:15378"/>
        <dbReference type="ChEBI" id="CHEBI:57453"/>
        <dbReference type="ChEBI" id="CHEBI:143788"/>
        <dbReference type="ChEBI" id="CHEBI:147286"/>
        <dbReference type="ChEBI" id="CHEBI:195366"/>
        <dbReference type="EC" id="2.1.2.2"/>
    </reaction>
</comment>
<dbReference type="Proteomes" id="UP000035036">
    <property type="component" value="Chromosome"/>
</dbReference>
<dbReference type="RefSeq" id="WP_040199926.1">
    <property type="nucleotide sequence ID" value="NZ_CP010311.1"/>
</dbReference>
<dbReference type="Gene3D" id="3.40.50.170">
    <property type="entry name" value="Formyl transferase, N-terminal domain"/>
    <property type="match status" value="1"/>
</dbReference>
<dbReference type="EC" id="2.1.2.2" evidence="6"/>
<dbReference type="EMBL" id="CP010311">
    <property type="protein sequence ID" value="AJF06345.1"/>
    <property type="molecule type" value="Genomic_DNA"/>
</dbReference>
<dbReference type="SUPFAM" id="SSF53328">
    <property type="entry name" value="Formyltransferase"/>
    <property type="match status" value="1"/>
</dbReference>
<dbReference type="NCBIfam" id="TIGR00639">
    <property type="entry name" value="PurN"/>
    <property type="match status" value="1"/>
</dbReference>
<dbReference type="OrthoDB" id="9806170at2"/>
<dbReference type="PANTHER" id="PTHR43369">
    <property type="entry name" value="PHOSPHORIBOSYLGLYCINAMIDE FORMYLTRANSFERASE"/>
    <property type="match status" value="1"/>
</dbReference>
<feature type="site" description="Raises pKa of active site His" evidence="6">
    <location>
        <position position="147"/>
    </location>
</feature>
<dbReference type="GO" id="GO:0005737">
    <property type="term" value="C:cytoplasm"/>
    <property type="evidence" value="ECO:0007669"/>
    <property type="project" value="TreeGrafter"/>
</dbReference>
<feature type="domain" description="Formyl transferase N-terminal" evidence="7">
    <location>
        <begin position="5"/>
        <end position="184"/>
    </location>
</feature>
<evidence type="ECO:0000259" key="7">
    <source>
        <dbReference type="Pfam" id="PF00551"/>
    </source>
</evidence>
<dbReference type="GO" id="GO:0008864">
    <property type="term" value="F:formyltetrahydrofolate deformylase activity"/>
    <property type="evidence" value="ECO:0007669"/>
    <property type="project" value="InterPro"/>
</dbReference>
<protein>
    <recommendedName>
        <fullName evidence="6">Phosphoribosylglycinamide formyltransferase</fullName>
        <ecNumber evidence="6">2.1.2.2</ecNumber>
    </recommendedName>
    <alternativeName>
        <fullName evidence="6">5'-phosphoribosylglycinamide transformylase</fullName>
    </alternativeName>
    <alternativeName>
        <fullName evidence="6">GAR transformylase</fullName>
        <shortName evidence="6">GART</shortName>
    </alternativeName>
</protein>
<feature type="binding site" evidence="6">
    <location>
        <begin position="92"/>
        <end position="95"/>
    </location>
    <ligand>
        <name>(6R)-10-formyltetrahydrofolate</name>
        <dbReference type="ChEBI" id="CHEBI:195366"/>
    </ligand>
</feature>
<sequence length="218" mass="24230">MPKIRIAVLASGRGSNLQSIIEESQAGRLDAEIVLVASNKADAGALERAGEAGIATCAIDHRQFKNREDFDREMVAALREARVDLVILAGFMRLLSNVFIEAFPHRIMNIHPSLLPAFPGLDVQRKALEYGARFSGCTVHFVDGGLDTGPIIIQAVVPIHEDDNEESLSARILEQEHRIYPRAIQLFAEDRLRIEGRRVRILNPDRPEDRALINPPLS</sequence>
<keyword evidence="3 6" id="KW-0808">Transferase</keyword>
<evidence type="ECO:0000256" key="2">
    <source>
        <dbReference type="ARBA" id="ARBA00022563"/>
    </source>
</evidence>
<evidence type="ECO:0000256" key="3">
    <source>
        <dbReference type="ARBA" id="ARBA00022679"/>
    </source>
</evidence>
<dbReference type="InterPro" id="IPR036477">
    <property type="entry name" value="Formyl_transf_N_sf"/>
</dbReference>
<dbReference type="InterPro" id="IPR002376">
    <property type="entry name" value="Formyl_transf_N"/>
</dbReference>
<comment type="similarity">
    <text evidence="6">Belongs to the GART family.</text>
</comment>
<proteinExistence type="inferred from homology"/>
<evidence type="ECO:0000256" key="1">
    <source>
        <dbReference type="ARBA" id="ARBA00005054"/>
    </source>
</evidence>
<dbReference type="HOGENOM" id="CLU_038395_1_0_7"/>
<feature type="binding site" evidence="6">
    <location>
        <begin position="14"/>
        <end position="16"/>
    </location>
    <ligand>
        <name>N(1)-(5-phospho-beta-D-ribosyl)glycinamide</name>
        <dbReference type="ChEBI" id="CHEBI:143788"/>
    </ligand>
</feature>
<reference evidence="8 9" key="1">
    <citation type="journal article" date="2015" name="Genome Announc.">
        <title>Genomes of Geoalkalibacter ferrihydriticus Z-0531T and Geoalkalibacter subterraneus Red1T, Two Haloalkaliphilic Metal-Reducing Deltaproteobacteria.</title>
        <authorList>
            <person name="Badalamenti J.P."/>
            <person name="Krajmalnik-Brown R."/>
            <person name="Torres C.I."/>
            <person name="Bond D.R."/>
        </authorList>
    </citation>
    <scope>NUCLEOTIDE SEQUENCE [LARGE SCALE GENOMIC DNA]</scope>
    <source>
        <strain evidence="8 9">Red1</strain>
    </source>
</reference>
<organism evidence="8 9">
    <name type="scientific">Geoalkalibacter subterraneus</name>
    <dbReference type="NCBI Taxonomy" id="483547"/>
    <lineage>
        <taxon>Bacteria</taxon>
        <taxon>Pseudomonadati</taxon>
        <taxon>Thermodesulfobacteriota</taxon>
        <taxon>Desulfuromonadia</taxon>
        <taxon>Desulfuromonadales</taxon>
        <taxon>Geoalkalibacteraceae</taxon>
        <taxon>Geoalkalibacter</taxon>
    </lineage>
</organism>
<dbReference type="HAMAP" id="MF_01930">
    <property type="entry name" value="PurN"/>
    <property type="match status" value="1"/>
</dbReference>
<dbReference type="GO" id="GO:0004644">
    <property type="term" value="F:phosphoribosylglycinamide formyltransferase activity"/>
    <property type="evidence" value="ECO:0007669"/>
    <property type="project" value="UniProtKB-UniRule"/>
</dbReference>
<dbReference type="PANTHER" id="PTHR43369:SF2">
    <property type="entry name" value="PHOSPHORIBOSYLGLYCINAMIDE FORMYLTRANSFERASE"/>
    <property type="match status" value="1"/>
</dbReference>
<comment type="pathway">
    <text evidence="1 6">Purine metabolism; IMP biosynthesis via de novo pathway; N(2)-formyl-N(1)-(5-phospho-D-ribosyl)glycinamide from N(1)-(5-phospho-D-ribosyl)glycinamide (10-formyl THF route): step 1/1.</text>
</comment>
<feature type="binding site" evidence="6">
    <location>
        <position position="67"/>
    </location>
    <ligand>
        <name>(6R)-10-formyltetrahydrofolate</name>
        <dbReference type="ChEBI" id="CHEBI:195366"/>
    </ligand>
</feature>
<accession>A0A0B5FQG5</accession>
<feature type="active site" description="Proton donor" evidence="6">
    <location>
        <position position="111"/>
    </location>
</feature>
<evidence type="ECO:0000256" key="5">
    <source>
        <dbReference type="ARBA" id="ARBA00022801"/>
    </source>
</evidence>
<evidence type="ECO:0000313" key="9">
    <source>
        <dbReference type="Proteomes" id="UP000035036"/>
    </source>
</evidence>
<dbReference type="GO" id="GO:0006730">
    <property type="term" value="P:one-carbon metabolic process"/>
    <property type="evidence" value="ECO:0007669"/>
    <property type="project" value="UniProtKB-KW"/>
</dbReference>
<dbReference type="UniPathway" id="UPA00074">
    <property type="reaction ID" value="UER00126"/>
</dbReference>
<gene>
    <name evidence="6" type="primary">purN</name>
    <name evidence="8" type="ORF">GSUB_06990</name>
</gene>
<dbReference type="PRINTS" id="PR01575">
    <property type="entry name" value="FFH4HYDRLASE"/>
</dbReference>
<dbReference type="KEGG" id="gsb:GSUB_06990"/>
<comment type="function">
    <text evidence="6">Catalyzes the transfer of a formyl group from 10-formyltetrahydrofolate to 5-phospho-ribosyl-glycinamide (GAR), producing 5-phospho-ribosyl-N-formylglycinamide (FGAR) and tetrahydrofolate.</text>
</comment>
<dbReference type="InterPro" id="IPR004607">
    <property type="entry name" value="GART"/>
</dbReference>
<evidence type="ECO:0000313" key="8">
    <source>
        <dbReference type="EMBL" id="AJF06345.1"/>
    </source>
</evidence>
<dbReference type="STRING" id="483547.GSUB_06990"/>
<name>A0A0B5FQG5_9BACT</name>
<dbReference type="InterPro" id="IPR004810">
    <property type="entry name" value="PurU"/>
</dbReference>
<evidence type="ECO:0000256" key="6">
    <source>
        <dbReference type="HAMAP-Rule" id="MF_01930"/>
    </source>
</evidence>
<dbReference type="Pfam" id="PF00551">
    <property type="entry name" value="Formyl_trans_N"/>
    <property type="match status" value="1"/>
</dbReference>
<keyword evidence="4 6" id="KW-0658">Purine biosynthesis</keyword>
<keyword evidence="5" id="KW-0378">Hydrolase</keyword>
<dbReference type="CDD" id="cd08645">
    <property type="entry name" value="FMT_core_GART"/>
    <property type="match status" value="1"/>
</dbReference>
<keyword evidence="9" id="KW-1185">Reference proteome</keyword>
<dbReference type="AlphaFoldDB" id="A0A0B5FQG5"/>
<dbReference type="FunFam" id="3.40.50.170:FF:000007">
    <property type="entry name" value="Phosphoribosylglycinamide formyltransferase"/>
    <property type="match status" value="1"/>
</dbReference>